<dbReference type="Pfam" id="PF03372">
    <property type="entry name" value="Exo_endo_phos"/>
    <property type="match status" value="1"/>
</dbReference>
<dbReference type="InterPro" id="IPR036691">
    <property type="entry name" value="Endo/exonu/phosph_ase_sf"/>
</dbReference>
<dbReference type="STRING" id="364200.SAMN04488515_0742"/>
<keyword evidence="3" id="KW-1185">Reference proteome</keyword>
<dbReference type="SUPFAM" id="SSF56219">
    <property type="entry name" value="DNase I-like"/>
    <property type="match status" value="1"/>
</dbReference>
<dbReference type="InterPro" id="IPR051916">
    <property type="entry name" value="GPI-anchor_lipid_remodeler"/>
</dbReference>
<dbReference type="GO" id="GO:0004527">
    <property type="term" value="F:exonuclease activity"/>
    <property type="evidence" value="ECO:0007669"/>
    <property type="project" value="UniProtKB-KW"/>
</dbReference>
<dbReference type="GO" id="GO:0006506">
    <property type="term" value="P:GPI anchor biosynthetic process"/>
    <property type="evidence" value="ECO:0007669"/>
    <property type="project" value="TreeGrafter"/>
</dbReference>
<organism evidence="2 3">
    <name type="scientific">Cognatiyoonia koreensis</name>
    <dbReference type="NCBI Taxonomy" id="364200"/>
    <lineage>
        <taxon>Bacteria</taxon>
        <taxon>Pseudomonadati</taxon>
        <taxon>Pseudomonadota</taxon>
        <taxon>Alphaproteobacteria</taxon>
        <taxon>Rhodobacterales</taxon>
        <taxon>Paracoccaceae</taxon>
        <taxon>Cognatiyoonia</taxon>
    </lineage>
</organism>
<proteinExistence type="predicted"/>
<evidence type="ECO:0000313" key="2">
    <source>
        <dbReference type="EMBL" id="SEW03293.1"/>
    </source>
</evidence>
<dbReference type="InterPro" id="IPR005135">
    <property type="entry name" value="Endo/exonuclease/phosphatase"/>
</dbReference>
<evidence type="ECO:0000313" key="3">
    <source>
        <dbReference type="Proteomes" id="UP000199167"/>
    </source>
</evidence>
<protein>
    <submittedName>
        <fullName evidence="2">Metal-dependent hydrolase, endonuclease/exonuclease/phosphatase family</fullName>
    </submittedName>
</protein>
<dbReference type="AlphaFoldDB" id="A0A1I0NPZ2"/>
<dbReference type="GO" id="GO:0004519">
    <property type="term" value="F:endonuclease activity"/>
    <property type="evidence" value="ECO:0007669"/>
    <property type="project" value="UniProtKB-KW"/>
</dbReference>
<gene>
    <name evidence="2" type="ORF">SAMN04488515_0742</name>
</gene>
<dbReference type="GO" id="GO:0016020">
    <property type="term" value="C:membrane"/>
    <property type="evidence" value="ECO:0007669"/>
    <property type="project" value="GOC"/>
</dbReference>
<accession>A0A1I0NPZ2</accession>
<dbReference type="PANTHER" id="PTHR14859:SF1">
    <property type="entry name" value="PGAP2-INTERACTING PROTEIN"/>
    <property type="match status" value="1"/>
</dbReference>
<reference evidence="2 3" key="1">
    <citation type="submission" date="2016-10" db="EMBL/GenBank/DDBJ databases">
        <authorList>
            <person name="de Groot N.N."/>
        </authorList>
    </citation>
    <scope>NUCLEOTIDE SEQUENCE [LARGE SCALE GENOMIC DNA]</scope>
    <source>
        <strain evidence="2 3">DSM 17925</strain>
    </source>
</reference>
<keyword evidence="2" id="KW-0378">Hydrolase</keyword>
<name>A0A1I0NPZ2_9RHOB</name>
<dbReference type="Proteomes" id="UP000199167">
    <property type="component" value="Unassembled WGS sequence"/>
</dbReference>
<evidence type="ECO:0000259" key="1">
    <source>
        <dbReference type="Pfam" id="PF03372"/>
    </source>
</evidence>
<sequence>MTTTGRICSWNIRKALGTDRKRHPARILSILDYLQADIMVLQEADFRLGDRKPALPNHLLQDVGFRAVDTHPASPSIGWHGNAILLRRGISVDDVDLIRLPGLEPRGALCAELSGRFGKVRIIGLHLGLLRRSRRQQMAHLVDVLDHRREMPTLLAGDFNERSQARGFEPFASDFKVLSAGPTFHSRFPRIALDRMAHNALVEMSKLKPLLTAQTRLASDHLPIVGAFRVAA</sequence>
<feature type="domain" description="Endonuclease/exonuclease/phosphatase" evidence="1">
    <location>
        <begin position="8"/>
        <end position="221"/>
    </location>
</feature>
<dbReference type="EMBL" id="FOIZ01000001">
    <property type="protein sequence ID" value="SEW03293.1"/>
    <property type="molecule type" value="Genomic_DNA"/>
</dbReference>
<dbReference type="PANTHER" id="PTHR14859">
    <property type="entry name" value="CALCOFLUOR WHITE HYPERSENSITIVE PROTEIN PRECURSOR"/>
    <property type="match status" value="1"/>
</dbReference>
<keyword evidence="2" id="KW-0269">Exonuclease</keyword>
<dbReference type="Gene3D" id="3.60.10.10">
    <property type="entry name" value="Endonuclease/exonuclease/phosphatase"/>
    <property type="match status" value="1"/>
</dbReference>
<keyword evidence="2" id="KW-0540">Nuclease</keyword>
<keyword evidence="2" id="KW-0255">Endonuclease</keyword>